<protein>
    <submittedName>
        <fullName evidence="1">Uncharacterized protein</fullName>
    </submittedName>
</protein>
<reference evidence="1 2" key="1">
    <citation type="submission" date="2019-07" db="EMBL/GenBank/DDBJ databases">
        <title>The pathways for chlorine oxyanion respiration interact through the shared metabolite chlorate.</title>
        <authorList>
            <person name="Barnum T.P."/>
            <person name="Cheng Y."/>
            <person name="Hill K.A."/>
            <person name="Lucas L.N."/>
            <person name="Carlson H.K."/>
            <person name="Coates J.D."/>
        </authorList>
    </citation>
    <scope>NUCLEOTIDE SEQUENCE [LARGE SCALE GENOMIC DNA]</scope>
    <source>
        <strain evidence="1">BK-3</strain>
    </source>
</reference>
<dbReference type="Proteomes" id="UP000317355">
    <property type="component" value="Unassembled WGS sequence"/>
</dbReference>
<proteinExistence type="predicted"/>
<name>A0A558CXM5_9GAMM</name>
<comment type="caution">
    <text evidence="1">The sequence shown here is derived from an EMBL/GenBank/DDBJ whole genome shotgun (WGS) entry which is preliminary data.</text>
</comment>
<accession>A0A558CXM5</accession>
<evidence type="ECO:0000313" key="1">
    <source>
        <dbReference type="EMBL" id="TVT53524.1"/>
    </source>
</evidence>
<dbReference type="EMBL" id="VMRY01000055">
    <property type="protein sequence ID" value="TVT53524.1"/>
    <property type="molecule type" value="Genomic_DNA"/>
</dbReference>
<gene>
    <name evidence="1" type="ORF">FHK82_11795</name>
</gene>
<evidence type="ECO:0000313" key="2">
    <source>
        <dbReference type="Proteomes" id="UP000317355"/>
    </source>
</evidence>
<sequence>MQPVTALADSAITGDKDVFLVDKQNNKIQIGNILFKQLGIASRYVLHLDHAKFTDYFLSMKEMKCLEGPELWCHIPYPYTQPKTVTPTDLRWLEHDLLFMFKKKEVFGANFWNGIYYRMHIENGVIRGEARAVDLNLLASPPADLEQPPIGDSVLDEIDPDIRWLPGLEIR</sequence>
<dbReference type="AlphaFoldDB" id="A0A558CXM5"/>
<organism evidence="1 2">
    <name type="scientific">Sedimenticola thiotaurini</name>
    <dbReference type="NCBI Taxonomy" id="1543721"/>
    <lineage>
        <taxon>Bacteria</taxon>
        <taxon>Pseudomonadati</taxon>
        <taxon>Pseudomonadota</taxon>
        <taxon>Gammaproteobacteria</taxon>
        <taxon>Chromatiales</taxon>
        <taxon>Sedimenticolaceae</taxon>
        <taxon>Sedimenticola</taxon>
    </lineage>
</organism>